<reference evidence="12" key="2">
    <citation type="submission" date="2020-11" db="EMBL/GenBank/DDBJ databases">
        <authorList>
            <person name="McCartney M.A."/>
            <person name="Auch B."/>
            <person name="Kono T."/>
            <person name="Mallez S."/>
            <person name="Becker A."/>
            <person name="Gohl D.M."/>
            <person name="Silverstein K.A.T."/>
            <person name="Koren S."/>
            <person name="Bechman K.B."/>
            <person name="Herman A."/>
            <person name="Abrahante J.E."/>
            <person name="Garbe J."/>
        </authorList>
    </citation>
    <scope>NUCLEOTIDE SEQUENCE</scope>
    <source>
        <strain evidence="12">Duluth1</strain>
        <tissue evidence="12">Whole animal</tissue>
    </source>
</reference>
<keyword evidence="13" id="KW-1185">Reference proteome</keyword>
<dbReference type="InterPro" id="IPR036772">
    <property type="entry name" value="SRCR-like_dom_sf"/>
</dbReference>
<evidence type="ECO:0000256" key="8">
    <source>
        <dbReference type="ARBA" id="ARBA00023180"/>
    </source>
</evidence>
<keyword evidence="3" id="KW-0732">Signal</keyword>
<dbReference type="InterPro" id="IPR001190">
    <property type="entry name" value="SRCR"/>
</dbReference>
<evidence type="ECO:0000256" key="2">
    <source>
        <dbReference type="ARBA" id="ARBA00022692"/>
    </source>
</evidence>
<evidence type="ECO:0000313" key="13">
    <source>
        <dbReference type="Proteomes" id="UP000828390"/>
    </source>
</evidence>
<dbReference type="Gene3D" id="3.10.250.10">
    <property type="entry name" value="SRCR-like domain"/>
    <property type="match status" value="2"/>
</dbReference>
<evidence type="ECO:0000256" key="9">
    <source>
        <dbReference type="PROSITE-ProRule" id="PRU00196"/>
    </source>
</evidence>
<dbReference type="SMART" id="SM00202">
    <property type="entry name" value="SR"/>
    <property type="match status" value="1"/>
</dbReference>
<evidence type="ECO:0000256" key="3">
    <source>
        <dbReference type="ARBA" id="ARBA00022729"/>
    </source>
</evidence>
<gene>
    <name evidence="12" type="ORF">DPMN_068398</name>
</gene>
<dbReference type="EMBL" id="JAIWYP010000014">
    <property type="protein sequence ID" value="KAH3708940.1"/>
    <property type="molecule type" value="Genomic_DNA"/>
</dbReference>
<keyword evidence="2 10" id="KW-0812">Transmembrane</keyword>
<evidence type="ECO:0000313" key="12">
    <source>
        <dbReference type="EMBL" id="KAH3708940.1"/>
    </source>
</evidence>
<comment type="caution">
    <text evidence="9">Lacks conserved residue(s) required for the propagation of feature annotation.</text>
</comment>
<dbReference type="PANTHER" id="PTHR48071">
    <property type="entry name" value="SRCR DOMAIN-CONTAINING PROTEIN"/>
    <property type="match status" value="1"/>
</dbReference>
<accession>A0A9D3Z1K8</accession>
<evidence type="ECO:0000259" key="11">
    <source>
        <dbReference type="PROSITE" id="PS50287"/>
    </source>
</evidence>
<keyword evidence="7 9" id="KW-1015">Disulfide bond</keyword>
<feature type="disulfide bond" evidence="9">
    <location>
        <begin position="643"/>
        <end position="653"/>
    </location>
</feature>
<sequence length="897" mass="99427">MSNKKDLEQISNDKFRALQRNGNRRETQTCDGPYSGLAKYVNQGDACHQYEHLEISDIKLQEDAIHRGHPNPDLSNTYLTPNVKVVKDSHVSGIKNVDTDENVYNTIDETRNTAKTNSSSHRICCIVVITVVIVAALVAGSVTAAVVLLNKNKNDIKADVVDCGQYNDRLVNIKYTVSKGATTVNSSLEVTCIPGLAHSNWSNTSLRCGAEGAWEGKPDCIIPGLIEFSKSDYEFTIGKNGSFRCDVTRYPNWQHVHIMKSSGDTFLSIFDAYRNKTGNYINVRRFHETSFMLLYEYDDLIVDGLTINVEFIDVKCDAEDTYFCQLVVGNYTDIQVANASVYVRANSSKPKIIVHQVPEKVLMTNDYVVTCSGNVGRNRSGQFGRIALESRTNGSGNFTILDRGYNTHCDGAAVLTFNLTAIRYFTSLEFRCKVEDPEGNTIYSEVVYRTFIDSFGDSITGYRLSSIGIPSEGLLQVNIPGFCYWGQVRYFSFYNWRDPLDDMICQQFGYTNDSVIQPKSNSPYPDACMYIRGCSTSNMTTIGDIAKQCDVVYGPTTLDLSWSLDYEINCIPAQLVDGVSKLQGRVESGLFGQLKSICSLGFDSRAANVLCASLGYKRGATQLWTNSFFGTGSRSIYKRNITCSGDEISLELCSHSAMEIPGCDNTNVVGVECKGDIIKIKPLFANRSYEGIVDGYHGDLRYDIVGNVSSTTAQTLCAMLGYGRVGFSERVNLGRTLDYFKKNVNCSGTESSISECVGDMEYCFYRKQDGCLRLSLEYQHVALFCSAYKIQGLRLGPDGKLLMEINDRQWVSCIEYFSLETAQSACRIMGYSGNVTVTGEKAGTNDTEITGTLVCSANATTVENCELKHQFSYRPYLLEAACTAYVLLTCGNSNTGR</sequence>
<keyword evidence="8" id="KW-0325">Glycoprotein</keyword>
<dbReference type="AlphaFoldDB" id="A0A9D3Z1K8"/>
<dbReference type="SUPFAM" id="SSF56487">
    <property type="entry name" value="SRCR-like"/>
    <property type="match status" value="2"/>
</dbReference>
<organism evidence="12 13">
    <name type="scientific">Dreissena polymorpha</name>
    <name type="common">Zebra mussel</name>
    <name type="synonym">Mytilus polymorpha</name>
    <dbReference type="NCBI Taxonomy" id="45954"/>
    <lineage>
        <taxon>Eukaryota</taxon>
        <taxon>Metazoa</taxon>
        <taxon>Spiralia</taxon>
        <taxon>Lophotrochozoa</taxon>
        <taxon>Mollusca</taxon>
        <taxon>Bivalvia</taxon>
        <taxon>Autobranchia</taxon>
        <taxon>Heteroconchia</taxon>
        <taxon>Euheterodonta</taxon>
        <taxon>Imparidentia</taxon>
        <taxon>Neoheterodontei</taxon>
        <taxon>Myida</taxon>
        <taxon>Dreissenoidea</taxon>
        <taxon>Dreissenidae</taxon>
        <taxon>Dreissena</taxon>
    </lineage>
</organism>
<feature type="transmembrane region" description="Helical" evidence="10">
    <location>
        <begin position="123"/>
        <end position="149"/>
    </location>
</feature>
<dbReference type="Proteomes" id="UP000828390">
    <property type="component" value="Unassembled WGS sequence"/>
</dbReference>
<dbReference type="Pfam" id="PF00530">
    <property type="entry name" value="SRCR"/>
    <property type="match status" value="1"/>
</dbReference>
<evidence type="ECO:0000256" key="5">
    <source>
        <dbReference type="ARBA" id="ARBA00022989"/>
    </source>
</evidence>
<dbReference type="FunFam" id="3.10.250.10:FF:000016">
    <property type="entry name" value="Scavenger receptor cysteine-rich protein type 12"/>
    <property type="match status" value="1"/>
</dbReference>
<comment type="caution">
    <text evidence="12">The sequence shown here is derived from an EMBL/GenBank/DDBJ whole genome shotgun (WGS) entry which is preliminary data.</text>
</comment>
<dbReference type="PROSITE" id="PS50287">
    <property type="entry name" value="SRCR_2"/>
    <property type="match status" value="2"/>
</dbReference>
<comment type="subcellular location">
    <subcellularLocation>
        <location evidence="1">Membrane</location>
        <topology evidence="1">Single-pass membrane protein</topology>
    </subcellularLocation>
</comment>
<feature type="domain" description="SRCR" evidence="11">
    <location>
        <begin position="573"/>
        <end position="674"/>
    </location>
</feature>
<feature type="domain" description="SRCR" evidence="11">
    <location>
        <begin position="713"/>
        <end position="786"/>
    </location>
</feature>
<name>A0A9D3Z1K8_DREPO</name>
<evidence type="ECO:0000256" key="6">
    <source>
        <dbReference type="ARBA" id="ARBA00023136"/>
    </source>
</evidence>
<dbReference type="PRINTS" id="PR00258">
    <property type="entry name" value="SPERACTRCPTR"/>
</dbReference>
<feature type="disulfide bond" evidence="9">
    <location>
        <begin position="746"/>
        <end position="756"/>
    </location>
</feature>
<dbReference type="GO" id="GO:0016020">
    <property type="term" value="C:membrane"/>
    <property type="evidence" value="ECO:0007669"/>
    <property type="project" value="UniProtKB-SubCell"/>
</dbReference>
<dbReference type="PANTHER" id="PTHR48071:SF18">
    <property type="entry name" value="DELETED IN MALIGNANT BRAIN TUMORS 1 PROTEIN-RELATED"/>
    <property type="match status" value="1"/>
</dbReference>
<evidence type="ECO:0000256" key="1">
    <source>
        <dbReference type="ARBA" id="ARBA00004167"/>
    </source>
</evidence>
<protein>
    <recommendedName>
        <fullName evidence="11">SRCR domain-containing protein</fullName>
    </recommendedName>
</protein>
<dbReference type="Gene3D" id="2.10.70.10">
    <property type="entry name" value="Complement Module, domain 1"/>
    <property type="match status" value="1"/>
</dbReference>
<evidence type="ECO:0000256" key="10">
    <source>
        <dbReference type="SAM" id="Phobius"/>
    </source>
</evidence>
<evidence type="ECO:0000256" key="7">
    <source>
        <dbReference type="ARBA" id="ARBA00023157"/>
    </source>
</evidence>
<proteinExistence type="predicted"/>
<keyword evidence="6 10" id="KW-0472">Membrane</keyword>
<dbReference type="Pfam" id="PF00084">
    <property type="entry name" value="Sushi"/>
    <property type="match status" value="1"/>
</dbReference>
<dbReference type="InterPro" id="IPR000436">
    <property type="entry name" value="Sushi_SCR_CCP_dom"/>
</dbReference>
<evidence type="ECO:0000256" key="4">
    <source>
        <dbReference type="ARBA" id="ARBA00022737"/>
    </source>
</evidence>
<keyword evidence="4" id="KW-0677">Repeat</keyword>
<keyword evidence="5 10" id="KW-1133">Transmembrane helix</keyword>
<reference evidence="12" key="1">
    <citation type="journal article" date="2019" name="bioRxiv">
        <title>The Genome of the Zebra Mussel, Dreissena polymorpha: A Resource for Invasive Species Research.</title>
        <authorList>
            <person name="McCartney M.A."/>
            <person name="Auch B."/>
            <person name="Kono T."/>
            <person name="Mallez S."/>
            <person name="Zhang Y."/>
            <person name="Obille A."/>
            <person name="Becker A."/>
            <person name="Abrahante J.E."/>
            <person name="Garbe J."/>
            <person name="Badalamenti J.P."/>
            <person name="Herman A."/>
            <person name="Mangelson H."/>
            <person name="Liachko I."/>
            <person name="Sullivan S."/>
            <person name="Sone E.D."/>
            <person name="Koren S."/>
            <person name="Silverstein K.A.T."/>
            <person name="Beckman K.B."/>
            <person name="Gohl D.M."/>
        </authorList>
    </citation>
    <scope>NUCLEOTIDE SEQUENCE</scope>
    <source>
        <strain evidence="12">Duluth1</strain>
        <tissue evidence="12">Whole animal</tissue>
    </source>
</reference>